<keyword evidence="2" id="KW-0805">Transcription regulation</keyword>
<dbReference type="SMART" id="SM00448">
    <property type="entry name" value="REC"/>
    <property type="match status" value="1"/>
</dbReference>
<comment type="function">
    <text evidence="5">May play the central regulatory role in sporulation. It may be an element of the effector pathway responsible for the activation of sporulation genes in response to nutritional stress. Spo0A may act in concert with spo0H (a sigma factor) to control the expression of some genes that are critical to the sporulation process.</text>
</comment>
<dbReference type="SUPFAM" id="SSF46689">
    <property type="entry name" value="Homeodomain-like"/>
    <property type="match status" value="2"/>
</dbReference>
<evidence type="ECO:0000256" key="4">
    <source>
        <dbReference type="ARBA" id="ARBA00023163"/>
    </source>
</evidence>
<protein>
    <recommendedName>
        <fullName evidence="1">Stage 0 sporulation protein A homolog</fullName>
    </recommendedName>
</protein>
<dbReference type="RefSeq" id="WP_281819498.1">
    <property type="nucleotide sequence ID" value="NZ_BRLB01000026.1"/>
</dbReference>
<dbReference type="Gene3D" id="1.10.10.60">
    <property type="entry name" value="Homeodomain-like"/>
    <property type="match status" value="2"/>
</dbReference>
<evidence type="ECO:0000259" key="8">
    <source>
        <dbReference type="PROSITE" id="PS50110"/>
    </source>
</evidence>
<dbReference type="CDD" id="cd17536">
    <property type="entry name" value="REC_YesN-like"/>
    <property type="match status" value="1"/>
</dbReference>
<sequence length="527" mass="62262">MYSLLVVEDEKWIRKGIVHKLKKIDVPFDMIYDAKNGIDALEIIEEKHIDIIITDICMPDMNGIELIRKVKNLNEEIEFIIISGYSEFRYAEAAINMGVKSYLLKPTTEEDLITALSKAVAHIEEKKQYNNLSKENINIKIFNDKLQYEKEINTLFKSHDKSSAFLQEKYPSMYNSSKFKLIILNINFNTKDENKNKYYDINEVKKNIFDYLVNNIHYDNYCAFNNIYILNQIFILVWGDKNNVKSTSNRVSKKIFYECLESAMITKTIGISSILDRINDELYKSAKKALDLRLIYGLNKIYTEEYVNVSNEFTFPKDELKLIKKNLERGYMKNVKVLLLDIFSKNRFNKSNVNNLYFLYSEVVNIIYETVNQKGLDMENIMDYDLSQYDIMNYANNLEDIPVYLYKLIENTLTENKKNPINCRELINQITKYIDMHYEEKISVKSLSSLYGINSNYFSTIFKEQLGMTCTKYITMKRLNHACRMLRETDISIEDIAKSVGYNDIQYFYRVFKKEYNYTPMEYRNGA</sequence>
<comment type="caution">
    <text evidence="9">The sequence shown here is derived from an EMBL/GenBank/DDBJ whole genome shotgun (WGS) entry which is preliminary data.</text>
</comment>
<feature type="modified residue" description="4-aspartylphosphate" evidence="6">
    <location>
        <position position="55"/>
    </location>
</feature>
<dbReference type="Proteomes" id="UP001144256">
    <property type="component" value="Unassembled WGS sequence"/>
</dbReference>
<dbReference type="Gene3D" id="3.40.50.2300">
    <property type="match status" value="1"/>
</dbReference>
<dbReference type="InterPro" id="IPR009057">
    <property type="entry name" value="Homeodomain-like_sf"/>
</dbReference>
<feature type="domain" description="HTH araC/xylS-type" evidence="7">
    <location>
        <begin position="428"/>
        <end position="526"/>
    </location>
</feature>
<evidence type="ECO:0000256" key="3">
    <source>
        <dbReference type="ARBA" id="ARBA00023125"/>
    </source>
</evidence>
<dbReference type="InterPro" id="IPR001789">
    <property type="entry name" value="Sig_transdc_resp-reg_receiver"/>
</dbReference>
<evidence type="ECO:0000256" key="5">
    <source>
        <dbReference type="ARBA" id="ARBA00024867"/>
    </source>
</evidence>
<accession>A0A9W5YDS2</accession>
<keyword evidence="6" id="KW-0597">Phosphoprotein</keyword>
<dbReference type="AlphaFoldDB" id="A0A9W5YDS2"/>
<evidence type="ECO:0000256" key="2">
    <source>
        <dbReference type="ARBA" id="ARBA00023015"/>
    </source>
</evidence>
<dbReference type="GO" id="GO:0003700">
    <property type="term" value="F:DNA-binding transcription factor activity"/>
    <property type="evidence" value="ECO:0007669"/>
    <property type="project" value="InterPro"/>
</dbReference>
<dbReference type="PANTHER" id="PTHR43280">
    <property type="entry name" value="ARAC-FAMILY TRANSCRIPTIONAL REGULATOR"/>
    <property type="match status" value="1"/>
</dbReference>
<evidence type="ECO:0000256" key="1">
    <source>
        <dbReference type="ARBA" id="ARBA00018672"/>
    </source>
</evidence>
<dbReference type="PROSITE" id="PS50110">
    <property type="entry name" value="RESPONSE_REGULATORY"/>
    <property type="match status" value="1"/>
</dbReference>
<proteinExistence type="predicted"/>
<evidence type="ECO:0000313" key="9">
    <source>
        <dbReference type="EMBL" id="GKX32092.1"/>
    </source>
</evidence>
<reference evidence="9" key="1">
    <citation type="submission" date="2022-06" db="EMBL/GenBank/DDBJ databases">
        <title>Vallitalea longa sp. nov., an anaerobic bacterium isolated from marine sediment.</title>
        <authorList>
            <person name="Hirano S."/>
            <person name="Terahara T."/>
            <person name="Mori K."/>
            <person name="Hamada M."/>
            <person name="Matsumoto R."/>
            <person name="Kobayashi T."/>
        </authorList>
    </citation>
    <scope>NUCLEOTIDE SEQUENCE</scope>
    <source>
        <strain evidence="9">SH18-1</strain>
    </source>
</reference>
<name>A0A9W5YDS2_9FIRM</name>
<dbReference type="GO" id="GO:0000160">
    <property type="term" value="P:phosphorelay signal transduction system"/>
    <property type="evidence" value="ECO:0007669"/>
    <property type="project" value="InterPro"/>
</dbReference>
<dbReference type="PRINTS" id="PR00032">
    <property type="entry name" value="HTHARAC"/>
</dbReference>
<feature type="domain" description="Response regulatory" evidence="8">
    <location>
        <begin position="3"/>
        <end position="120"/>
    </location>
</feature>
<evidence type="ECO:0000256" key="6">
    <source>
        <dbReference type="PROSITE-ProRule" id="PRU00169"/>
    </source>
</evidence>
<organism evidence="9 10">
    <name type="scientific">Vallitalea longa</name>
    <dbReference type="NCBI Taxonomy" id="2936439"/>
    <lineage>
        <taxon>Bacteria</taxon>
        <taxon>Bacillati</taxon>
        <taxon>Bacillota</taxon>
        <taxon>Clostridia</taxon>
        <taxon>Lachnospirales</taxon>
        <taxon>Vallitaleaceae</taxon>
        <taxon>Vallitalea</taxon>
    </lineage>
</organism>
<keyword evidence="10" id="KW-1185">Reference proteome</keyword>
<dbReference type="Pfam" id="PF12833">
    <property type="entry name" value="HTH_18"/>
    <property type="match status" value="1"/>
</dbReference>
<dbReference type="InterPro" id="IPR018060">
    <property type="entry name" value="HTH_AraC"/>
</dbReference>
<dbReference type="EMBL" id="BRLB01000026">
    <property type="protein sequence ID" value="GKX32092.1"/>
    <property type="molecule type" value="Genomic_DNA"/>
</dbReference>
<dbReference type="PROSITE" id="PS01124">
    <property type="entry name" value="HTH_ARAC_FAMILY_2"/>
    <property type="match status" value="1"/>
</dbReference>
<keyword evidence="3 9" id="KW-0238">DNA-binding</keyword>
<dbReference type="SUPFAM" id="SSF52172">
    <property type="entry name" value="CheY-like"/>
    <property type="match status" value="1"/>
</dbReference>
<dbReference type="InterPro" id="IPR011006">
    <property type="entry name" value="CheY-like_superfamily"/>
</dbReference>
<dbReference type="GO" id="GO:0043565">
    <property type="term" value="F:sequence-specific DNA binding"/>
    <property type="evidence" value="ECO:0007669"/>
    <property type="project" value="InterPro"/>
</dbReference>
<evidence type="ECO:0000259" key="7">
    <source>
        <dbReference type="PROSITE" id="PS01124"/>
    </source>
</evidence>
<dbReference type="InterPro" id="IPR020449">
    <property type="entry name" value="Tscrpt_reg_AraC-type_HTH"/>
</dbReference>
<gene>
    <name evidence="9" type="ORF">SH1V18_45720</name>
</gene>
<evidence type="ECO:0000313" key="10">
    <source>
        <dbReference type="Proteomes" id="UP001144256"/>
    </source>
</evidence>
<dbReference type="PANTHER" id="PTHR43280:SF2">
    <property type="entry name" value="HTH-TYPE TRANSCRIPTIONAL REGULATOR EXSA"/>
    <property type="match status" value="1"/>
</dbReference>
<dbReference type="SMART" id="SM00342">
    <property type="entry name" value="HTH_ARAC"/>
    <property type="match status" value="1"/>
</dbReference>
<keyword evidence="4" id="KW-0804">Transcription</keyword>
<dbReference type="Pfam" id="PF00072">
    <property type="entry name" value="Response_reg"/>
    <property type="match status" value="1"/>
</dbReference>